<gene>
    <name evidence="3" type="ordered locus">Cphy_3394</name>
</gene>
<dbReference type="PANTHER" id="PTHR42720">
    <property type="entry name" value="GLYCEROL-3-PHOSPHATE DEHYDROGENASE"/>
    <property type="match status" value="1"/>
</dbReference>
<dbReference type="CDD" id="cd19946">
    <property type="entry name" value="GlpA-like_Fer2_BFD-like"/>
    <property type="match status" value="1"/>
</dbReference>
<reference evidence="4" key="1">
    <citation type="submission" date="2007-11" db="EMBL/GenBank/DDBJ databases">
        <title>Complete genome sequence of Clostridium phytofermentans ISDg.</title>
        <authorList>
            <person name="Leschine S.B."/>
            <person name="Warnick T.A."/>
            <person name="Blanchard J.L."/>
            <person name="Schnell D.J."/>
            <person name="Petit E.L."/>
            <person name="LaTouf W.G."/>
            <person name="Copeland A."/>
            <person name="Lucas S."/>
            <person name="Lapidus A."/>
            <person name="Barry K."/>
            <person name="Glavina del Rio T."/>
            <person name="Dalin E."/>
            <person name="Tice H."/>
            <person name="Pitluck S."/>
            <person name="Kiss H."/>
            <person name="Brettin T."/>
            <person name="Bruce D."/>
            <person name="Detter J.C."/>
            <person name="Han C."/>
            <person name="Kuske C."/>
            <person name="Schmutz J."/>
            <person name="Larimer F."/>
            <person name="Land M."/>
            <person name="Hauser L."/>
            <person name="Kyrpides N."/>
            <person name="Kim E.A."/>
            <person name="Richardson P."/>
        </authorList>
    </citation>
    <scope>NUCLEOTIDE SEQUENCE [LARGE SCALE GENOMIC DNA]</scope>
    <source>
        <strain evidence="4">ATCC 700394 / DSM 18823 / ISDg</strain>
    </source>
</reference>
<dbReference type="KEGG" id="cpy:Cphy_3394"/>
<dbReference type="InterPro" id="IPR007419">
    <property type="entry name" value="BFD-like_2Fe2S-bd_dom"/>
</dbReference>
<name>A9KTB7_LACP7</name>
<dbReference type="Gene3D" id="1.10.10.1100">
    <property type="entry name" value="BFD-like [2Fe-2S]-binding domain"/>
    <property type="match status" value="1"/>
</dbReference>
<dbReference type="PANTHER" id="PTHR42720:SF1">
    <property type="entry name" value="GLYCEROL 3-PHOSPHATE OXIDASE"/>
    <property type="match status" value="1"/>
</dbReference>
<dbReference type="HOGENOM" id="CLU_024775_3_1_9"/>
<organism evidence="3 4">
    <name type="scientific">Lachnoclostridium phytofermentans (strain ATCC 700394 / DSM 18823 / ISDg)</name>
    <name type="common">Clostridium phytofermentans</name>
    <dbReference type="NCBI Taxonomy" id="357809"/>
    <lineage>
        <taxon>Bacteria</taxon>
        <taxon>Bacillati</taxon>
        <taxon>Bacillota</taxon>
        <taxon>Clostridia</taxon>
        <taxon>Lachnospirales</taxon>
        <taxon>Lachnospiraceae</taxon>
    </lineage>
</organism>
<sequence>MSGKVFERKLNKKLERYFPGSVSVKVEDDCIRVSGQLTNWEDIIKACRMCVSKDKRLHVVNDIKLMDTNIRGMRIPKETSKELEGMKPDVLIIGGGISGASITRELSKWNLNILLVDKEADLAMQASGRNDGEVHPGVDLNKGSLKQHYVVQGNQIFDKVCKELNVPFKRRGQYVGFKQRYLLPLLAAYAWQKKHICGVTDTRIIGREELRKREPELNDEFAFALYNSSAGCVCPYGLTIAYAENAVQNGAKVSLNTAVLGMDVKDDQIVSVTTNKGILYPKLVINAAGTFAEDVAAMAKDRFYSIHPRKGTNSILDKKAAHLVKSIASIKMISRNKLHTKGGGILRTVHENLLVGPNAIETYEKENFATESKSIKEVFNKQKLIAKGLSERDIITYFTGVRAATFEEDFIIEKGRKTKNLIHCAGIQSPGLTTAPVVALDIEKMVIKELSKKELVTKNKKFNPIRKGIPVLREMSSEERTKMIQNNPDYGIIICRCEEISKGEIIDVLNSPISVPTVDGIKKRIRPGMGRCQGGFCMPLISQIISEHENISIQEVKKSSSDAYITLGDTKGGTTC</sequence>
<dbReference type="InterPro" id="IPR041854">
    <property type="entry name" value="BFD-like_2Fe2S-bd_dom_sf"/>
</dbReference>
<dbReference type="AlphaFoldDB" id="A9KTB7"/>
<dbReference type="Pfam" id="PF04324">
    <property type="entry name" value="Fer2_BFD"/>
    <property type="match status" value="1"/>
</dbReference>
<dbReference type="Proteomes" id="UP000000370">
    <property type="component" value="Chromosome"/>
</dbReference>
<accession>A9KTB7</accession>
<dbReference type="InterPro" id="IPR006076">
    <property type="entry name" value="FAD-dep_OxRdtase"/>
</dbReference>
<evidence type="ECO:0000313" key="4">
    <source>
        <dbReference type="Proteomes" id="UP000000370"/>
    </source>
</evidence>
<feature type="domain" description="BFD-like [2Fe-2S]-binding" evidence="2">
    <location>
        <begin position="493"/>
        <end position="547"/>
    </location>
</feature>
<dbReference type="OrthoDB" id="9801699at2"/>
<dbReference type="EMBL" id="CP000885">
    <property type="protein sequence ID" value="ABX43747.1"/>
    <property type="molecule type" value="Genomic_DNA"/>
</dbReference>
<evidence type="ECO:0000259" key="1">
    <source>
        <dbReference type="Pfam" id="PF01266"/>
    </source>
</evidence>
<evidence type="ECO:0000313" key="3">
    <source>
        <dbReference type="EMBL" id="ABX43747.1"/>
    </source>
</evidence>
<dbReference type="STRING" id="357809.Cphy_3394"/>
<dbReference type="eggNOG" id="COG0579">
    <property type="taxonomic scope" value="Bacteria"/>
</dbReference>
<dbReference type="RefSeq" id="WP_012201396.1">
    <property type="nucleotide sequence ID" value="NC_010001.1"/>
</dbReference>
<dbReference type="Gene3D" id="3.50.50.60">
    <property type="entry name" value="FAD/NAD(P)-binding domain"/>
    <property type="match status" value="1"/>
</dbReference>
<keyword evidence="4" id="KW-1185">Reference proteome</keyword>
<protein>
    <submittedName>
        <fullName evidence="3">FAD dependent oxidoreductase</fullName>
    </submittedName>
</protein>
<dbReference type="InterPro" id="IPR036188">
    <property type="entry name" value="FAD/NAD-bd_sf"/>
</dbReference>
<dbReference type="InterPro" id="IPR052745">
    <property type="entry name" value="G3P_Oxidase/Oxidoreductase"/>
</dbReference>
<feature type="domain" description="FAD dependent oxidoreductase" evidence="1">
    <location>
        <begin position="89"/>
        <end position="439"/>
    </location>
</feature>
<proteinExistence type="predicted"/>
<evidence type="ECO:0000259" key="2">
    <source>
        <dbReference type="Pfam" id="PF04324"/>
    </source>
</evidence>
<dbReference type="SUPFAM" id="SSF51905">
    <property type="entry name" value="FAD/NAD(P)-binding domain"/>
    <property type="match status" value="1"/>
</dbReference>
<dbReference type="Pfam" id="PF01266">
    <property type="entry name" value="DAO"/>
    <property type="match status" value="1"/>
</dbReference>
<dbReference type="Gene3D" id="3.30.9.10">
    <property type="entry name" value="D-Amino Acid Oxidase, subunit A, domain 2"/>
    <property type="match status" value="1"/>
</dbReference>